<sequence>MTFLEMARQRRLREGFETLAVDGKVVTTQHDDSFGSASAFRAAFARLLGNLHLSCNRTSCYGQHGYRRRSAT</sequence>
<organism evidence="1 2">
    <name type="scientific">Agrobacterium genomosp. 2 str. CFBP 5494</name>
    <dbReference type="NCBI Taxonomy" id="1183436"/>
    <lineage>
        <taxon>Bacteria</taxon>
        <taxon>Pseudomonadati</taxon>
        <taxon>Pseudomonadota</taxon>
        <taxon>Alphaproteobacteria</taxon>
        <taxon>Hyphomicrobiales</taxon>
        <taxon>Rhizobiaceae</taxon>
        <taxon>Rhizobium/Agrobacterium group</taxon>
        <taxon>Agrobacterium</taxon>
        <taxon>Agrobacterium tumefaciens complex</taxon>
    </lineage>
</organism>
<accession>A0A9W5B6Q1</accession>
<gene>
    <name evidence="1" type="ORF">AGR2A_pa40017</name>
</gene>
<evidence type="ECO:0000313" key="2">
    <source>
        <dbReference type="Proteomes" id="UP000191933"/>
    </source>
</evidence>
<protein>
    <submittedName>
        <fullName evidence="1">Uncharacterized protein</fullName>
    </submittedName>
</protein>
<proteinExistence type="predicted"/>
<dbReference type="AlphaFoldDB" id="A0A9W5B6Q1"/>
<reference evidence="1 2" key="1">
    <citation type="submission" date="2016-01" db="EMBL/GenBank/DDBJ databases">
        <authorList>
            <person name="Regsiter A."/>
            <person name="william w."/>
        </authorList>
    </citation>
    <scope>NUCLEOTIDE SEQUENCE [LARGE SCALE GENOMIC DNA]</scope>
    <source>
        <strain evidence="1 2">CFBP 5494</strain>
    </source>
</reference>
<comment type="caution">
    <text evidence="1">The sequence shown here is derived from an EMBL/GenBank/DDBJ whole genome shotgun (WGS) entry which is preliminary data.</text>
</comment>
<dbReference type="EMBL" id="FBVY01000042">
    <property type="protein sequence ID" value="CUX01947.1"/>
    <property type="molecule type" value="Genomic_DNA"/>
</dbReference>
<evidence type="ECO:0000313" key="1">
    <source>
        <dbReference type="EMBL" id="CUX01947.1"/>
    </source>
</evidence>
<name>A0A9W5B6Q1_9HYPH</name>
<keyword evidence="2" id="KW-1185">Reference proteome</keyword>
<dbReference type="Proteomes" id="UP000191933">
    <property type="component" value="Unassembled WGS sequence"/>
</dbReference>